<reference evidence="2" key="1">
    <citation type="journal article" date="2022" name="Mol. Ecol. Resour.">
        <title>The genomes of chicory, endive, great burdock and yacon provide insights into Asteraceae palaeo-polyploidization history and plant inulin production.</title>
        <authorList>
            <person name="Fan W."/>
            <person name="Wang S."/>
            <person name="Wang H."/>
            <person name="Wang A."/>
            <person name="Jiang F."/>
            <person name="Liu H."/>
            <person name="Zhao H."/>
            <person name="Xu D."/>
            <person name="Zhang Y."/>
        </authorList>
    </citation>
    <scope>NUCLEOTIDE SEQUENCE [LARGE SCALE GENOMIC DNA]</scope>
    <source>
        <strain evidence="2">cv. Yunnan</strain>
    </source>
</reference>
<protein>
    <submittedName>
        <fullName evidence="1">Uncharacterized protein</fullName>
    </submittedName>
</protein>
<reference evidence="1 2" key="2">
    <citation type="journal article" date="2022" name="Mol. Ecol. Resour.">
        <title>The genomes of chicory, endive, great burdock and yacon provide insights into Asteraceae paleo-polyploidization history and plant inulin production.</title>
        <authorList>
            <person name="Fan W."/>
            <person name="Wang S."/>
            <person name="Wang H."/>
            <person name="Wang A."/>
            <person name="Jiang F."/>
            <person name="Liu H."/>
            <person name="Zhao H."/>
            <person name="Xu D."/>
            <person name="Zhang Y."/>
        </authorList>
    </citation>
    <scope>NUCLEOTIDE SEQUENCE [LARGE SCALE GENOMIC DNA]</scope>
    <source>
        <strain evidence="2">cv. Yunnan</strain>
        <tissue evidence="1">Leaves</tissue>
    </source>
</reference>
<comment type="caution">
    <text evidence="1">The sequence shown here is derived from an EMBL/GenBank/DDBJ whole genome shotgun (WGS) entry which is preliminary data.</text>
</comment>
<dbReference type="Proteomes" id="UP001056120">
    <property type="component" value="Linkage Group LG23"/>
</dbReference>
<name>A0ACB9B2A2_9ASTR</name>
<organism evidence="1 2">
    <name type="scientific">Smallanthus sonchifolius</name>
    <dbReference type="NCBI Taxonomy" id="185202"/>
    <lineage>
        <taxon>Eukaryota</taxon>
        <taxon>Viridiplantae</taxon>
        <taxon>Streptophyta</taxon>
        <taxon>Embryophyta</taxon>
        <taxon>Tracheophyta</taxon>
        <taxon>Spermatophyta</taxon>
        <taxon>Magnoliopsida</taxon>
        <taxon>eudicotyledons</taxon>
        <taxon>Gunneridae</taxon>
        <taxon>Pentapetalae</taxon>
        <taxon>asterids</taxon>
        <taxon>campanulids</taxon>
        <taxon>Asterales</taxon>
        <taxon>Asteraceae</taxon>
        <taxon>Asteroideae</taxon>
        <taxon>Heliantheae alliance</taxon>
        <taxon>Millerieae</taxon>
        <taxon>Smallanthus</taxon>
    </lineage>
</organism>
<gene>
    <name evidence="1" type="ORF">L1987_67390</name>
</gene>
<proteinExistence type="predicted"/>
<dbReference type="EMBL" id="CM042040">
    <property type="protein sequence ID" value="KAI3716479.1"/>
    <property type="molecule type" value="Genomic_DNA"/>
</dbReference>
<keyword evidence="2" id="KW-1185">Reference proteome</keyword>
<evidence type="ECO:0000313" key="1">
    <source>
        <dbReference type="EMBL" id="KAI3716479.1"/>
    </source>
</evidence>
<accession>A0ACB9B2A2</accession>
<evidence type="ECO:0000313" key="2">
    <source>
        <dbReference type="Proteomes" id="UP001056120"/>
    </source>
</evidence>
<sequence>MGILDHAMSVFSHETCKNVYLYNNMIKTLSSSYRVKDAVFVYNEARGIGLRPDCYTVSFLLKGVSRLAIGGLSLGKGVHCQAISYGFDSDVRVGVELVRMYVSCGRVCDARKVFDEMLVRDLVTWNAMVSGYCKVGEVESARALFEVMPDRNVVSWTALIAGYAQANKPSEAVAVFSRMQISGVNPDEVTMVAALSACSQLGALELGEWIHGYVNKHSLHRSVSLNNALIDMYAKSGNIKKAVEVFESVKDRCVITWTTVIAGLALHGLGKEALDMFSRMEKAGVRPNDVTLIAVLSACSHNGLVESGRWCFNNLFPKYGIEPRIEHYGCMIDLLGRAGCLLEAQELLNHMPFEPNAAIWGSLLAASRIYGNVELGQLAVRHLVKLEPHNSGNLSLLSNIYASSGHWNESGLTRKVMRDSGVKKVSGSSCIEVNSRVHEFISGNGSHPQSERIFEVLCLLNRQMEVTNIYI</sequence>